<evidence type="ECO:0000313" key="5">
    <source>
        <dbReference type="EMBL" id="SVC32766.1"/>
    </source>
</evidence>
<evidence type="ECO:0000259" key="4">
    <source>
        <dbReference type="Pfam" id="PF01258"/>
    </source>
</evidence>
<feature type="domain" description="Zinc finger DksA/TraR C4-type" evidence="4">
    <location>
        <begin position="94"/>
        <end position="125"/>
    </location>
</feature>
<protein>
    <recommendedName>
        <fullName evidence="4">Zinc finger DksA/TraR C4-type domain-containing protein</fullName>
    </recommendedName>
</protein>
<sequence>KMTTQNKKKWTKKDLEEFKSLILEKRNKVIDDLAESRKRADEARENNSVNAIYSSHMADASTDQEEMEKSYYWMDRENKFLQYLNRSLEMIEQGTFGICTTCGELISKERLEEVPHTSKCFNCKSQAA</sequence>
<organism evidence="5">
    <name type="scientific">marine metagenome</name>
    <dbReference type="NCBI Taxonomy" id="408172"/>
    <lineage>
        <taxon>unclassified sequences</taxon>
        <taxon>metagenomes</taxon>
        <taxon>ecological metagenomes</taxon>
    </lineage>
</organism>
<dbReference type="InterPro" id="IPR037187">
    <property type="entry name" value="DnaK_N"/>
</dbReference>
<evidence type="ECO:0000256" key="1">
    <source>
        <dbReference type="ARBA" id="ARBA00022723"/>
    </source>
</evidence>
<evidence type="ECO:0000256" key="2">
    <source>
        <dbReference type="ARBA" id="ARBA00022771"/>
    </source>
</evidence>
<evidence type="ECO:0000256" key="3">
    <source>
        <dbReference type="ARBA" id="ARBA00022833"/>
    </source>
</evidence>
<feature type="non-terminal residue" evidence="5">
    <location>
        <position position="1"/>
    </location>
</feature>
<gene>
    <name evidence="5" type="ORF">METZ01_LOCUS285620</name>
</gene>
<dbReference type="PANTHER" id="PTHR33823:SF2">
    <property type="entry name" value="RNA POLYMERASE-BINDING TRANSCRIPTION FACTOR DKSA"/>
    <property type="match status" value="1"/>
</dbReference>
<dbReference type="Pfam" id="PF01258">
    <property type="entry name" value="zf-dskA_traR"/>
    <property type="match status" value="1"/>
</dbReference>
<keyword evidence="2" id="KW-0863">Zinc-finger</keyword>
<dbReference type="EMBL" id="UINC01085326">
    <property type="protein sequence ID" value="SVC32766.1"/>
    <property type="molecule type" value="Genomic_DNA"/>
</dbReference>
<dbReference type="GO" id="GO:0008270">
    <property type="term" value="F:zinc ion binding"/>
    <property type="evidence" value="ECO:0007669"/>
    <property type="project" value="UniProtKB-KW"/>
</dbReference>
<dbReference type="PROSITE" id="PS51128">
    <property type="entry name" value="ZF_DKSA_2"/>
    <property type="match status" value="1"/>
</dbReference>
<reference evidence="5" key="1">
    <citation type="submission" date="2018-05" db="EMBL/GenBank/DDBJ databases">
        <authorList>
            <person name="Lanie J.A."/>
            <person name="Ng W.-L."/>
            <person name="Kazmierczak K.M."/>
            <person name="Andrzejewski T.M."/>
            <person name="Davidsen T.M."/>
            <person name="Wayne K.J."/>
            <person name="Tettelin H."/>
            <person name="Glass J.I."/>
            <person name="Rusch D."/>
            <person name="Podicherti R."/>
            <person name="Tsui H.-C.T."/>
            <person name="Winkler M.E."/>
        </authorList>
    </citation>
    <scope>NUCLEOTIDE SEQUENCE</scope>
</reference>
<keyword evidence="1" id="KW-0479">Metal-binding</keyword>
<name>A0A382L7U0_9ZZZZ</name>
<dbReference type="AlphaFoldDB" id="A0A382L7U0"/>
<keyword evidence="3" id="KW-0862">Zinc</keyword>
<dbReference type="InterPro" id="IPR000962">
    <property type="entry name" value="Znf_DskA_TraR"/>
</dbReference>
<dbReference type="SUPFAM" id="SSF57716">
    <property type="entry name" value="Glucocorticoid receptor-like (DNA-binding domain)"/>
    <property type="match status" value="1"/>
</dbReference>
<dbReference type="Gene3D" id="1.20.120.910">
    <property type="entry name" value="DksA, coiled-coil domain"/>
    <property type="match status" value="1"/>
</dbReference>
<proteinExistence type="predicted"/>
<dbReference type="SUPFAM" id="SSF109635">
    <property type="entry name" value="DnaK suppressor protein DksA, alpha-hairpin domain"/>
    <property type="match status" value="1"/>
</dbReference>
<accession>A0A382L7U0</accession>
<dbReference type="PANTHER" id="PTHR33823">
    <property type="entry name" value="RNA POLYMERASE-BINDING TRANSCRIPTION FACTOR DKSA-RELATED"/>
    <property type="match status" value="1"/>
</dbReference>